<feature type="compositionally biased region" description="Low complexity" evidence="4">
    <location>
        <begin position="362"/>
        <end position="398"/>
    </location>
</feature>
<keyword evidence="2" id="KW-0547">Nucleotide-binding</keyword>
<evidence type="ECO:0000256" key="2">
    <source>
        <dbReference type="ARBA" id="ARBA00022741"/>
    </source>
</evidence>
<organism evidence="6">
    <name type="scientific">Tuwongella immobilis</name>
    <dbReference type="NCBI Taxonomy" id="692036"/>
    <lineage>
        <taxon>Bacteria</taxon>
        <taxon>Pseudomonadati</taxon>
        <taxon>Planctomycetota</taxon>
        <taxon>Planctomycetia</taxon>
        <taxon>Gemmatales</taxon>
        <taxon>Gemmataceae</taxon>
        <taxon>Tuwongella</taxon>
    </lineage>
</organism>
<evidence type="ECO:0000256" key="3">
    <source>
        <dbReference type="ARBA" id="ARBA00022840"/>
    </source>
</evidence>
<feature type="compositionally biased region" description="Polar residues" evidence="4">
    <location>
        <begin position="264"/>
        <end position="273"/>
    </location>
</feature>
<sequence>MALLEVRGLVKFFGRRKVVDGVSFEVNPGEVVGLLGPNGAGKTTSFRMTTGQLVPNEGTVLFDGQDVSHDPMYRRARLGMGYLSQESSVFRRLTVEQNILAILEAMPFSRSLGRKLRSRERWERTNEVLKRFNLEHVRHTPAGRASGGEKRRLEIARCLVCEPLLIMLDEPFAAVDPRTTEDIRSNIRELAVSGIGILLTDHNVREVLKITDRSYLIKDGQVVTQGTPTKLINDPIAIQAYLGNTFVDDGLWMQAIAERHGQAATANGTTTSGVPTTPAQPASAPSQTAASAPVAPVVAPTVAPAASSESQSPTSSPAPTASNGAGNAPTPGSVYRFGDPAPAPMPSAPLSAPVSPLPPMTAPVSAAPQAASTPTAPAEAAASRVPTIPIMPPTTMTPAAGTRPERPAPGPTPVTEQDHIRRLIELLTVNEHARNAATELVARGRTTLPALFAALERRDVNLRHRAWQVVQQILVISGGYDPFAPEDQRRRQLAQLRDATERRAG</sequence>
<dbReference type="NCBIfam" id="TIGR04406">
    <property type="entry name" value="LPS_export_lptB"/>
    <property type="match status" value="1"/>
</dbReference>
<feature type="compositionally biased region" description="Low complexity" evidence="4">
    <location>
        <begin position="274"/>
        <end position="322"/>
    </location>
</feature>
<dbReference type="GO" id="GO:0043190">
    <property type="term" value="C:ATP-binding cassette (ABC) transporter complex"/>
    <property type="evidence" value="ECO:0007669"/>
    <property type="project" value="InterPro"/>
</dbReference>
<evidence type="ECO:0000313" key="6">
    <source>
        <dbReference type="EMBL" id="VIP04163.1"/>
    </source>
</evidence>
<dbReference type="InterPro" id="IPR003439">
    <property type="entry name" value="ABC_transporter-like_ATP-bd"/>
</dbReference>
<dbReference type="PROSITE" id="PS50893">
    <property type="entry name" value="ABC_TRANSPORTER_2"/>
    <property type="match status" value="1"/>
</dbReference>
<protein>
    <recommendedName>
        <fullName evidence="5">ABC transporter domain-containing protein</fullName>
    </recommendedName>
</protein>
<accession>A0A6C2YSP4</accession>
<dbReference type="PANTHER" id="PTHR45772">
    <property type="entry name" value="CONSERVED COMPONENT OF ABC TRANSPORTER FOR NATURAL AMINO ACIDS-RELATED"/>
    <property type="match status" value="1"/>
</dbReference>
<gene>
    <name evidence="6" type="ORF">GMBLW1_50300</name>
</gene>
<name>A0A6C2YSP4_9BACT</name>
<dbReference type="Proteomes" id="UP000464378">
    <property type="component" value="Chromosome"/>
</dbReference>
<keyword evidence="1" id="KW-0813">Transport</keyword>
<dbReference type="InterPro" id="IPR027417">
    <property type="entry name" value="P-loop_NTPase"/>
</dbReference>
<evidence type="ECO:0000256" key="4">
    <source>
        <dbReference type="SAM" id="MobiDB-lite"/>
    </source>
</evidence>
<evidence type="ECO:0000256" key="1">
    <source>
        <dbReference type="ARBA" id="ARBA00022448"/>
    </source>
</evidence>
<evidence type="ECO:0000313" key="7">
    <source>
        <dbReference type="Proteomes" id="UP000464378"/>
    </source>
</evidence>
<dbReference type="PANTHER" id="PTHR45772:SF10">
    <property type="entry name" value="LIPOPOLYSACCHARIDE EXPORT SYSTEM ATP-BINDING PROTEIN LPTB"/>
    <property type="match status" value="1"/>
</dbReference>
<dbReference type="InterPro" id="IPR051120">
    <property type="entry name" value="ABC_AA/LPS_Transport"/>
</dbReference>
<dbReference type="GO" id="GO:0016887">
    <property type="term" value="F:ATP hydrolysis activity"/>
    <property type="evidence" value="ECO:0007669"/>
    <property type="project" value="InterPro"/>
</dbReference>
<dbReference type="GO" id="GO:0055085">
    <property type="term" value="P:transmembrane transport"/>
    <property type="evidence" value="ECO:0007669"/>
    <property type="project" value="InterPro"/>
</dbReference>
<dbReference type="RefSeq" id="WP_162659283.1">
    <property type="nucleotide sequence ID" value="NZ_LR593887.1"/>
</dbReference>
<keyword evidence="7" id="KW-1185">Reference proteome</keyword>
<dbReference type="SMART" id="SM00382">
    <property type="entry name" value="AAA"/>
    <property type="match status" value="1"/>
</dbReference>
<dbReference type="InParanoid" id="A0A6C2YSP4"/>
<dbReference type="InterPro" id="IPR030921">
    <property type="entry name" value="LPS_export_LptB"/>
</dbReference>
<proteinExistence type="predicted"/>
<feature type="region of interest" description="Disordered" evidence="4">
    <location>
        <begin position="263"/>
        <end position="415"/>
    </location>
</feature>
<dbReference type="CDD" id="cd03218">
    <property type="entry name" value="ABC_YhbG"/>
    <property type="match status" value="1"/>
</dbReference>
<dbReference type="EMBL" id="LR586016">
    <property type="protein sequence ID" value="VIP04163.1"/>
    <property type="molecule type" value="Genomic_DNA"/>
</dbReference>
<evidence type="ECO:0000259" key="5">
    <source>
        <dbReference type="PROSITE" id="PS50893"/>
    </source>
</evidence>
<keyword evidence="3" id="KW-0067">ATP-binding</keyword>
<dbReference type="Gene3D" id="3.40.50.300">
    <property type="entry name" value="P-loop containing nucleotide triphosphate hydrolases"/>
    <property type="match status" value="1"/>
</dbReference>
<dbReference type="AlphaFoldDB" id="A0A6C2YSP4"/>
<dbReference type="EMBL" id="LR593887">
    <property type="protein sequence ID" value="VTS05691.1"/>
    <property type="molecule type" value="Genomic_DNA"/>
</dbReference>
<reference evidence="6" key="1">
    <citation type="submission" date="2019-04" db="EMBL/GenBank/DDBJ databases">
        <authorList>
            <consortium name="Science for Life Laboratories"/>
        </authorList>
    </citation>
    <scope>NUCLEOTIDE SEQUENCE</scope>
    <source>
        <strain evidence="6">MBLW1</strain>
    </source>
</reference>
<dbReference type="SUPFAM" id="SSF52540">
    <property type="entry name" value="P-loop containing nucleoside triphosphate hydrolases"/>
    <property type="match status" value="1"/>
</dbReference>
<dbReference type="GO" id="GO:0005524">
    <property type="term" value="F:ATP binding"/>
    <property type="evidence" value="ECO:0007669"/>
    <property type="project" value="UniProtKB-KW"/>
</dbReference>
<dbReference type="Pfam" id="PF00005">
    <property type="entry name" value="ABC_tran"/>
    <property type="match status" value="1"/>
</dbReference>
<feature type="domain" description="ABC transporter" evidence="5">
    <location>
        <begin position="4"/>
        <end position="244"/>
    </location>
</feature>
<dbReference type="InterPro" id="IPR003593">
    <property type="entry name" value="AAA+_ATPase"/>
</dbReference>
<dbReference type="KEGG" id="tim:GMBLW1_50300"/>